<dbReference type="PANTHER" id="PTHR31973:SF195">
    <property type="entry name" value="MUDR FAMILY TRANSPOSASE"/>
    <property type="match status" value="1"/>
</dbReference>
<evidence type="ECO:0000259" key="5">
    <source>
        <dbReference type="PROSITE" id="PS50966"/>
    </source>
</evidence>
<dbReference type="InterPro" id="IPR006564">
    <property type="entry name" value="Znf_PMZ"/>
</dbReference>
<evidence type="ECO:0000256" key="2">
    <source>
        <dbReference type="ARBA" id="ARBA00022771"/>
    </source>
</evidence>
<dbReference type="PROSITE" id="PS50966">
    <property type="entry name" value="ZF_SWIM"/>
    <property type="match status" value="1"/>
</dbReference>
<keyword evidence="7" id="KW-1185">Reference proteome</keyword>
<dbReference type="InterPro" id="IPR004332">
    <property type="entry name" value="Transposase_MuDR"/>
</dbReference>
<evidence type="ECO:0000256" key="4">
    <source>
        <dbReference type="PROSITE-ProRule" id="PRU00325"/>
    </source>
</evidence>
<gene>
    <name evidence="6" type="ORF">Acr_00g0005460</name>
</gene>
<name>A0A7J0D7Q7_9ERIC</name>
<sequence length="1100" mass="124887">MTTMVMFYWGGKIIRDRREGISYDIDATVCYDVELGTSVAQLRDVIIPRVAEYGEHVSIKFICRYPHRRNGDVMIYKKLPINDDRTLQNVLNIPSRHPDHQHVEIYVVKEEGSTMNISGSHAAVSWADVHTYGELLTGREDSSALGSFTQMFELGQTSRSTLVEEAPGQRMCSLFSQGECIEVVGAIGSVDPVERLVALDDIVGGRDLYDRCPTWSDATPEFVKGMVFKYKDAVIRACNWYHVKKNKHYHVVETNKNVWSTRCSHDCPWKLRACLKKQHGFFEIKQYPGPHTCLHGMESLDHRNINSTFIAHLIKTQVAEDPGWKIASIVENVKNYSGFTVSYKKAWLRRTKAIAMVFGDWDASYEKLPRFMRTLELRNPGTAVILKTLNLDIMGVRALDRIFWAFRPCIEGFKHCPPVIGVDGTFLYGRYTGVLLIATARTVMNNIFPLAFALVESENYRDWSWFIHNVRHLIVPGQEGVTLISDRHAAIMSVVKHEWETSRLGQPAGFHRYCLRHFRSNYHKNFGNVKVKDLIWKAGTVHQVRKFDEVMDEIKNLGTKSDSAARAYRALCNEDPTKWTLAHDGGYRWGVTTTNDSECYNNVLRGARDLPITSCVEVTFYRLVATFNDKRRKIESYLARGLRYTSKVQAKLEEYQARSAGHHVTICNWASGSAEVVTSAAGTKGNHKHAVYLNPPSCDCGKWMIYHYPCSHMLAVCAKSGRQPWHLIDPRYRMDVYAHVYDTSFEPMVHEHYWATYDGPKIIPHPSRRRDPTSGRPKKRIHNEMDISRKRQTNHCGICKEQGHDRRPMDSVCSPGPIDGTVLTLQVDHRSTWIWEHGGTDALACRRCGSGLYDVELDPRVLQYVLRAGFYGAHRLGPIRLDHALITAFVERWRPETHTFHLPVGEASITLQDVAILLGLPIDGAPITHSQAFVTVQECQDICMQAFGVIPPAEDIDSGRLRMSWLRHTFDVLPEHADDVTPRLLVRVAYIPFLLDLDAAGACSWGSAVLAMLYRSLCRATKIGQRQIAGGLLLLQIWACERFPRMCPHRVDDHTAGQQPLLIGGCISPEDHGELDGDLDFARPLLPPMSSEFIEISWTV</sequence>
<dbReference type="AlphaFoldDB" id="A0A7J0D7Q7"/>
<keyword evidence="3" id="KW-0862">Zinc</keyword>
<dbReference type="Pfam" id="PF04434">
    <property type="entry name" value="SWIM"/>
    <property type="match status" value="1"/>
</dbReference>
<proteinExistence type="predicted"/>
<dbReference type="Pfam" id="PF10536">
    <property type="entry name" value="PMD"/>
    <property type="match status" value="1"/>
</dbReference>
<dbReference type="Pfam" id="PF03108">
    <property type="entry name" value="DBD_Tnp_Mut"/>
    <property type="match status" value="1"/>
</dbReference>
<dbReference type="InterPro" id="IPR019557">
    <property type="entry name" value="AminoTfrase-like_pln_mobile"/>
</dbReference>
<dbReference type="Pfam" id="PF10551">
    <property type="entry name" value="MULE"/>
    <property type="match status" value="1"/>
</dbReference>
<dbReference type="PANTHER" id="PTHR31973">
    <property type="entry name" value="POLYPROTEIN, PUTATIVE-RELATED"/>
    <property type="match status" value="1"/>
</dbReference>
<evidence type="ECO:0000256" key="3">
    <source>
        <dbReference type="ARBA" id="ARBA00022833"/>
    </source>
</evidence>
<dbReference type="OrthoDB" id="1747431at2759"/>
<dbReference type="SMART" id="SM00575">
    <property type="entry name" value="ZnF_PMZ"/>
    <property type="match status" value="1"/>
</dbReference>
<evidence type="ECO:0000313" key="6">
    <source>
        <dbReference type="EMBL" id="GFS29125.1"/>
    </source>
</evidence>
<dbReference type="Proteomes" id="UP000585474">
    <property type="component" value="Unassembled WGS sequence"/>
</dbReference>
<feature type="domain" description="SWIM-type" evidence="5">
    <location>
        <begin position="689"/>
        <end position="721"/>
    </location>
</feature>
<keyword evidence="2 4" id="KW-0863">Zinc-finger</keyword>
<evidence type="ECO:0000256" key="1">
    <source>
        <dbReference type="ARBA" id="ARBA00022723"/>
    </source>
</evidence>
<dbReference type="EMBL" id="BJWL01000073">
    <property type="protein sequence ID" value="GFS29125.1"/>
    <property type="molecule type" value="Genomic_DNA"/>
</dbReference>
<accession>A0A7J0D7Q7</accession>
<evidence type="ECO:0000313" key="7">
    <source>
        <dbReference type="Proteomes" id="UP000585474"/>
    </source>
</evidence>
<comment type="caution">
    <text evidence="6">The sequence shown here is derived from an EMBL/GenBank/DDBJ whole genome shotgun (WGS) entry which is preliminary data.</text>
</comment>
<protein>
    <submittedName>
        <fullName evidence="6">Serine/threonine-protein phosphatase 7 long form-like protein</fullName>
    </submittedName>
</protein>
<reference evidence="7" key="1">
    <citation type="submission" date="2019-07" db="EMBL/GenBank/DDBJ databases">
        <title>De Novo Assembly of kiwifruit Actinidia rufa.</title>
        <authorList>
            <person name="Sugita-Konishi S."/>
            <person name="Sato K."/>
            <person name="Mori E."/>
            <person name="Abe Y."/>
            <person name="Kisaki G."/>
            <person name="Hamano K."/>
            <person name="Suezawa K."/>
            <person name="Otani M."/>
            <person name="Fukuda T."/>
            <person name="Manabe T."/>
            <person name="Gomi K."/>
            <person name="Tabuchi M."/>
            <person name="Akimitsu K."/>
            <person name="Kataoka I."/>
        </authorList>
    </citation>
    <scope>NUCLEOTIDE SEQUENCE [LARGE SCALE GENOMIC DNA]</scope>
    <source>
        <strain evidence="7">cv. Fuchu</strain>
    </source>
</reference>
<dbReference type="InterPro" id="IPR007527">
    <property type="entry name" value="Znf_SWIM"/>
</dbReference>
<organism evidence="6 7">
    <name type="scientific">Actinidia rufa</name>
    <dbReference type="NCBI Taxonomy" id="165716"/>
    <lineage>
        <taxon>Eukaryota</taxon>
        <taxon>Viridiplantae</taxon>
        <taxon>Streptophyta</taxon>
        <taxon>Embryophyta</taxon>
        <taxon>Tracheophyta</taxon>
        <taxon>Spermatophyta</taxon>
        <taxon>Magnoliopsida</taxon>
        <taxon>eudicotyledons</taxon>
        <taxon>Gunneridae</taxon>
        <taxon>Pentapetalae</taxon>
        <taxon>asterids</taxon>
        <taxon>Ericales</taxon>
        <taxon>Actinidiaceae</taxon>
        <taxon>Actinidia</taxon>
    </lineage>
</organism>
<dbReference type="GO" id="GO:0008270">
    <property type="term" value="F:zinc ion binding"/>
    <property type="evidence" value="ECO:0007669"/>
    <property type="project" value="UniProtKB-KW"/>
</dbReference>
<dbReference type="InterPro" id="IPR018289">
    <property type="entry name" value="MULE_transposase_dom"/>
</dbReference>
<keyword evidence="1" id="KW-0479">Metal-binding</keyword>